<gene>
    <name evidence="2" type="ORF">DAEQUDRAFT_660597</name>
</gene>
<feature type="compositionally biased region" description="Basic residues" evidence="1">
    <location>
        <begin position="297"/>
        <end position="306"/>
    </location>
</feature>
<reference evidence="2 3" key="1">
    <citation type="journal article" date="2016" name="Mol. Biol. Evol.">
        <title>Comparative Genomics of Early-Diverging Mushroom-Forming Fungi Provides Insights into the Origins of Lignocellulose Decay Capabilities.</title>
        <authorList>
            <person name="Nagy L.G."/>
            <person name="Riley R."/>
            <person name="Tritt A."/>
            <person name="Adam C."/>
            <person name="Daum C."/>
            <person name="Floudas D."/>
            <person name="Sun H."/>
            <person name="Yadav J.S."/>
            <person name="Pangilinan J."/>
            <person name="Larsson K.H."/>
            <person name="Matsuura K."/>
            <person name="Barry K."/>
            <person name="Labutti K."/>
            <person name="Kuo R."/>
            <person name="Ohm R.A."/>
            <person name="Bhattacharya S.S."/>
            <person name="Shirouzu T."/>
            <person name="Yoshinaga Y."/>
            <person name="Martin F.M."/>
            <person name="Grigoriev I.V."/>
            <person name="Hibbett D.S."/>
        </authorList>
    </citation>
    <scope>NUCLEOTIDE SEQUENCE [LARGE SCALE GENOMIC DNA]</scope>
    <source>
        <strain evidence="2 3">L-15889</strain>
    </source>
</reference>
<dbReference type="AlphaFoldDB" id="A0A165U630"/>
<dbReference type="EMBL" id="KV429033">
    <property type="protein sequence ID" value="KZT74447.1"/>
    <property type="molecule type" value="Genomic_DNA"/>
</dbReference>
<organism evidence="2 3">
    <name type="scientific">Daedalea quercina L-15889</name>
    <dbReference type="NCBI Taxonomy" id="1314783"/>
    <lineage>
        <taxon>Eukaryota</taxon>
        <taxon>Fungi</taxon>
        <taxon>Dikarya</taxon>
        <taxon>Basidiomycota</taxon>
        <taxon>Agaricomycotina</taxon>
        <taxon>Agaricomycetes</taxon>
        <taxon>Polyporales</taxon>
        <taxon>Fomitopsis</taxon>
    </lineage>
</organism>
<dbReference type="PANTHER" id="PTHR28096:SF1">
    <property type="entry name" value="PROTEIN FAF1"/>
    <property type="match status" value="1"/>
</dbReference>
<feature type="compositionally biased region" description="Acidic residues" evidence="1">
    <location>
        <begin position="137"/>
        <end position="149"/>
    </location>
</feature>
<dbReference type="GO" id="GO:0000462">
    <property type="term" value="P:maturation of SSU-rRNA from tricistronic rRNA transcript (SSU-rRNA, 5.8S rRNA, LSU-rRNA)"/>
    <property type="evidence" value="ECO:0007669"/>
    <property type="project" value="TreeGrafter"/>
</dbReference>
<keyword evidence="3" id="KW-1185">Reference proteome</keyword>
<feature type="compositionally biased region" description="Polar residues" evidence="1">
    <location>
        <begin position="101"/>
        <end position="114"/>
    </location>
</feature>
<dbReference type="InterPro" id="IPR053030">
    <property type="entry name" value="Ribosomal_biogenesis_FAF1-like"/>
</dbReference>
<feature type="region of interest" description="Disordered" evidence="1">
    <location>
        <begin position="284"/>
        <end position="306"/>
    </location>
</feature>
<feature type="region of interest" description="Disordered" evidence="1">
    <location>
        <begin position="24"/>
        <end position="155"/>
    </location>
</feature>
<evidence type="ECO:0000256" key="1">
    <source>
        <dbReference type="SAM" id="MobiDB-lite"/>
    </source>
</evidence>
<name>A0A165U630_9APHY</name>
<accession>A0A165U630</accession>
<dbReference type="Proteomes" id="UP000076727">
    <property type="component" value="Unassembled WGS sequence"/>
</dbReference>
<dbReference type="PANTHER" id="PTHR28096">
    <property type="entry name" value="PROTEIN FAF1"/>
    <property type="match status" value="1"/>
</dbReference>
<sequence>MEVTDQDELLRILEARGQQFLSSFASPAIMGKRKDTSNTDTRCSKKQKIREADSEEEWSGIGSSNESEAEAESKDSDSDEEIEATSRAGPSSQADVVVFSENGTMVRSSTSKPSKAQMKAFMSSKVTKLTQDVREQSEDEKSDSGDDELTNSQNDALLHRLVHTRILSGSLNPELNLTPAQRKKALAGRVREAAGKAKLGKGERDVRLAERNKAAKRVREGMAAKQQERNEKQLEEAKHLGNYHPALKKLYEASAQGQKGKREKGLKMGVGSFKGGVLKLSKDEINSVVGSGSRGGRGPKKRGGRR</sequence>
<protein>
    <submittedName>
        <fullName evidence="2">Uncharacterized protein</fullName>
    </submittedName>
</protein>
<dbReference type="STRING" id="1314783.A0A165U630"/>
<dbReference type="GO" id="GO:0005730">
    <property type="term" value="C:nucleolus"/>
    <property type="evidence" value="ECO:0007669"/>
    <property type="project" value="TreeGrafter"/>
</dbReference>
<evidence type="ECO:0000313" key="2">
    <source>
        <dbReference type="EMBL" id="KZT74447.1"/>
    </source>
</evidence>
<dbReference type="OrthoDB" id="5556956at2759"/>
<proteinExistence type="predicted"/>
<evidence type="ECO:0000313" key="3">
    <source>
        <dbReference type="Proteomes" id="UP000076727"/>
    </source>
</evidence>